<dbReference type="InterPro" id="IPR041491">
    <property type="entry name" value="TRPM_SLOG"/>
</dbReference>
<accession>A0A814CU31</accession>
<feature type="transmembrane region" description="Helical" evidence="9">
    <location>
        <begin position="1128"/>
        <end position="1150"/>
    </location>
</feature>
<feature type="transmembrane region" description="Helical" evidence="9">
    <location>
        <begin position="872"/>
        <end position="892"/>
    </location>
</feature>
<evidence type="ECO:0000256" key="9">
    <source>
        <dbReference type="SAM" id="Phobius"/>
    </source>
</evidence>
<comment type="caution">
    <text evidence="13">The sequence shown here is derived from an EMBL/GenBank/DDBJ whole genome shotgun (WGS) entry which is preliminary data.</text>
</comment>
<keyword evidence="14" id="KW-1185">Reference proteome</keyword>
<evidence type="ECO:0000256" key="4">
    <source>
        <dbReference type="ARBA" id="ARBA00022989"/>
    </source>
</evidence>
<dbReference type="EMBL" id="CAJNOC010002654">
    <property type="protein sequence ID" value="CAF0945010.1"/>
    <property type="molecule type" value="Genomic_DNA"/>
</dbReference>
<evidence type="ECO:0000256" key="5">
    <source>
        <dbReference type="ARBA" id="ARBA00023065"/>
    </source>
</evidence>
<comment type="subcellular location">
    <subcellularLocation>
        <location evidence="1">Membrane</location>
        <topology evidence="1">Multi-pass membrane protein</topology>
    </subcellularLocation>
</comment>
<dbReference type="Proteomes" id="UP000663879">
    <property type="component" value="Unassembled WGS sequence"/>
</dbReference>
<gene>
    <name evidence="13" type="ORF">OXX778_LOCUS13637</name>
</gene>
<dbReference type="InterPro" id="IPR057366">
    <property type="entry name" value="TRPM-like"/>
</dbReference>
<dbReference type="PANTHER" id="PTHR13800">
    <property type="entry name" value="TRANSIENT RECEPTOR POTENTIAL CATION CHANNEL, SUBFAMILY M, MEMBER 6"/>
    <property type="match status" value="1"/>
</dbReference>
<feature type="transmembrane region" description="Helical" evidence="9">
    <location>
        <begin position="912"/>
        <end position="938"/>
    </location>
</feature>
<proteinExistence type="predicted"/>
<keyword evidence="2" id="KW-0813">Transport</keyword>
<evidence type="ECO:0000256" key="7">
    <source>
        <dbReference type="ARBA" id="ARBA00023303"/>
    </source>
</evidence>
<evidence type="ECO:0000259" key="12">
    <source>
        <dbReference type="Pfam" id="PF25508"/>
    </source>
</evidence>
<keyword evidence="3 9" id="KW-0812">Transmembrane</keyword>
<evidence type="ECO:0000259" key="10">
    <source>
        <dbReference type="Pfam" id="PF00520"/>
    </source>
</evidence>
<evidence type="ECO:0000313" key="13">
    <source>
        <dbReference type="EMBL" id="CAF0945010.1"/>
    </source>
</evidence>
<evidence type="ECO:0000256" key="2">
    <source>
        <dbReference type="ARBA" id="ARBA00022448"/>
    </source>
</evidence>
<evidence type="ECO:0000256" key="1">
    <source>
        <dbReference type="ARBA" id="ARBA00004141"/>
    </source>
</evidence>
<evidence type="ECO:0000256" key="8">
    <source>
        <dbReference type="SAM" id="Coils"/>
    </source>
</evidence>
<dbReference type="Pfam" id="PF18139">
    <property type="entry name" value="LSDAT_euk"/>
    <property type="match status" value="1"/>
</dbReference>
<dbReference type="GO" id="GO:0099604">
    <property type="term" value="F:ligand-gated calcium channel activity"/>
    <property type="evidence" value="ECO:0007669"/>
    <property type="project" value="TreeGrafter"/>
</dbReference>
<feature type="transmembrane region" description="Helical" evidence="9">
    <location>
        <begin position="987"/>
        <end position="1008"/>
    </location>
</feature>
<feature type="coiled-coil region" evidence="8">
    <location>
        <begin position="422"/>
        <end position="453"/>
    </location>
</feature>
<feature type="domain" description="TRPM-like" evidence="12">
    <location>
        <begin position="478"/>
        <end position="737"/>
    </location>
</feature>
<evidence type="ECO:0000256" key="6">
    <source>
        <dbReference type="ARBA" id="ARBA00023136"/>
    </source>
</evidence>
<evidence type="ECO:0000313" key="14">
    <source>
        <dbReference type="Proteomes" id="UP000663879"/>
    </source>
</evidence>
<dbReference type="GO" id="GO:0005886">
    <property type="term" value="C:plasma membrane"/>
    <property type="evidence" value="ECO:0007669"/>
    <property type="project" value="TreeGrafter"/>
</dbReference>
<dbReference type="AlphaFoldDB" id="A0A814CU31"/>
<protein>
    <submittedName>
        <fullName evidence="13">Uncharacterized protein</fullName>
    </submittedName>
</protein>
<dbReference type="InterPro" id="IPR005821">
    <property type="entry name" value="Ion_trans_dom"/>
</dbReference>
<evidence type="ECO:0000259" key="11">
    <source>
        <dbReference type="Pfam" id="PF18139"/>
    </source>
</evidence>
<dbReference type="InterPro" id="IPR050927">
    <property type="entry name" value="TRPM"/>
</dbReference>
<keyword evidence="4 9" id="KW-1133">Transmembrane helix</keyword>
<keyword evidence="6 9" id="KW-0472">Membrane</keyword>
<name>A0A814CU31_9BILA</name>
<keyword evidence="8" id="KW-0175">Coiled coil</keyword>
<sequence length="1226" mass="143472">MNRKSVLVHAESIDFSDPSDIIGTYGFKKTRCNTFITSKTIENIEICFCGLPLERHHTKVKTSYLNRNSNYPTEWNYKEHTTNDEETDAYGEFKYKNDSKRHTSKYLRIDFRTDVKEIAEVLFEAWKLHRPKLLISVTGGAKNFKMKSNIKNAFKKAIFEAATSTDAWLVTGGTEEGIMKVIGEAFRESTIRLGDRRKLVLLGIANWTTIRNNHLLIRKNDVKINDYNREEDDYKSHSDYTYIEKDKGAYLDPNHTHFLLVDKAELNSYGGEIDFSTKLIDFICDSNSDDSTEIPVVVLVVGGGPNTLKVVSSSCAKGSPCLFIDIQGSNGSSNILAYVYRMIEEKLSKLEKESITDDLIDKTLEDDIFTKCKNIWNKKDDEIKEMVSTITEIFKINNFHLLNAFSIESTKQTNEMDEAILHAILKAEKSRIKKKLQQKKEEEEAQEKNLLISQLKLALTWDRIDVAKKYIFENDIMDIFLLNEPMYVAINKDRPDFVQEFLNYGLKLPKYLTYRVLLRLYNDVSENSAFYNLYTRNKFGKKITLCNKKKPYDIQIRFKDIGLIIKQLLDNFYENEYLKKPYDCLTSKDTWRILSQSDEYGQKKKDIEQSILFFRHKLIRMDDFCDKPETHLFIYAILTKKPKLAKIILNEGRNELIGCLFASKIFKAYALLEESDRETYENLALDFEDTALNLLNRLYEKDPKNSHLLLIRTIPEYGNMTCLQLAKLAVDLNFLSHPCVQKLLVKIWYGKLSEDTGFLRISLSLVMPLIAPITFHYNQESNNNEDNDDGNHKSQKNSLNFEDSTKINRIDFDQFNYKKENYFERLFSFSQAPIIKFLYDKIFYLLFLLNFSYVICCDFHNLNESHKSKTTGLIKISGFEVLLIIWVYSILIDKLHNLYVIDSKIFLTKCKFFVFNLWNGVYAFAILLFTIGMILRFIPECPSCFSTARIILSLDIILWMFNFLHTYTSIKLMGPKLIMIKKMFSELITFIFIVLAFLMGFGVATQALSYHNIPVSLSLLKRVFFPSFFIIPQEYYTRDSLLFASECKLNQTDRYLTDEYSMDDCADYEGSQVALVIYIVYAVFISILMVNLLIAIFSNSISQVEEESDKIWRFQRYSLIYEYFHKPILVPPFNVFYLFGYLIKLIAIALRKKKPSLLENFPEILRSIILKFSYRYTNGFKVNFKGKNLEKRLVDWENRTFHQYVKDEIRLENEKIENRLQECLEK</sequence>
<keyword evidence="7" id="KW-0407">Ion channel</keyword>
<evidence type="ECO:0000256" key="3">
    <source>
        <dbReference type="ARBA" id="ARBA00022692"/>
    </source>
</evidence>
<keyword evidence="5" id="KW-0406">Ion transport</keyword>
<feature type="transmembrane region" description="Helical" evidence="9">
    <location>
        <begin position="950"/>
        <end position="967"/>
    </location>
</feature>
<feature type="transmembrane region" description="Helical" evidence="9">
    <location>
        <begin position="1075"/>
        <end position="1097"/>
    </location>
</feature>
<feature type="domain" description="Ion transport" evidence="10">
    <location>
        <begin position="842"/>
        <end position="1108"/>
    </location>
</feature>
<organism evidence="13 14">
    <name type="scientific">Brachionus calyciflorus</name>
    <dbReference type="NCBI Taxonomy" id="104777"/>
    <lineage>
        <taxon>Eukaryota</taxon>
        <taxon>Metazoa</taxon>
        <taxon>Spiralia</taxon>
        <taxon>Gnathifera</taxon>
        <taxon>Rotifera</taxon>
        <taxon>Eurotatoria</taxon>
        <taxon>Monogononta</taxon>
        <taxon>Pseudotrocha</taxon>
        <taxon>Ploima</taxon>
        <taxon>Brachionidae</taxon>
        <taxon>Brachionus</taxon>
    </lineage>
</organism>
<feature type="domain" description="TRPM SLOG" evidence="11">
    <location>
        <begin position="105"/>
        <end position="388"/>
    </location>
</feature>
<reference evidence="13" key="1">
    <citation type="submission" date="2021-02" db="EMBL/GenBank/DDBJ databases">
        <authorList>
            <person name="Nowell W R."/>
        </authorList>
    </citation>
    <scope>NUCLEOTIDE SEQUENCE</scope>
    <source>
        <strain evidence="13">Ploen Becks lab</strain>
    </source>
</reference>
<dbReference type="Pfam" id="PF25508">
    <property type="entry name" value="TRPM2"/>
    <property type="match status" value="1"/>
</dbReference>
<dbReference type="OrthoDB" id="310870at2759"/>
<dbReference type="Pfam" id="PF00520">
    <property type="entry name" value="Ion_trans"/>
    <property type="match status" value="1"/>
</dbReference>
<dbReference type="PANTHER" id="PTHR13800:SF12">
    <property type="entry name" value="TRANSIENT RECEPTOR POTENTIAL CATION CHANNEL SUBFAMILY M MEMBER-LIKE 2"/>
    <property type="match status" value="1"/>
</dbReference>